<name>A0A1H9SYG8_9SPHI</name>
<dbReference type="GO" id="GO:0009295">
    <property type="term" value="C:nucleoid"/>
    <property type="evidence" value="ECO:0007669"/>
    <property type="project" value="InterPro"/>
</dbReference>
<evidence type="ECO:0000313" key="1">
    <source>
        <dbReference type="EMBL" id="SER90042.1"/>
    </source>
</evidence>
<evidence type="ECO:0008006" key="3">
    <source>
        <dbReference type="Google" id="ProtNLM"/>
    </source>
</evidence>
<organism evidence="1 2">
    <name type="scientific">Pedobacter rhizosphaerae</name>
    <dbReference type="NCBI Taxonomy" id="390241"/>
    <lineage>
        <taxon>Bacteria</taxon>
        <taxon>Pseudomonadati</taxon>
        <taxon>Bacteroidota</taxon>
        <taxon>Sphingobacteriia</taxon>
        <taxon>Sphingobacteriales</taxon>
        <taxon>Sphingobacteriaceae</taxon>
        <taxon>Pedobacter</taxon>
    </lineage>
</organism>
<proteinExistence type="predicted"/>
<dbReference type="Proteomes" id="UP000199572">
    <property type="component" value="Unassembled WGS sequence"/>
</dbReference>
<reference evidence="1 2" key="1">
    <citation type="submission" date="2016-10" db="EMBL/GenBank/DDBJ databases">
        <authorList>
            <person name="de Groot N.N."/>
        </authorList>
    </citation>
    <scope>NUCLEOTIDE SEQUENCE [LARGE SCALE GENOMIC DNA]</scope>
    <source>
        <strain evidence="1 2">DSM 18610</strain>
    </source>
</reference>
<keyword evidence="2" id="KW-1185">Reference proteome</keyword>
<dbReference type="EMBL" id="FOGG01000020">
    <property type="protein sequence ID" value="SER90042.1"/>
    <property type="molecule type" value="Genomic_DNA"/>
</dbReference>
<dbReference type="OrthoDB" id="1467727at2"/>
<accession>A0A1H9SYG8</accession>
<gene>
    <name evidence="1" type="ORF">SAMN04488023_12011</name>
</gene>
<dbReference type="InterPro" id="IPR007358">
    <property type="entry name" value="Nucleoid_associated_NdpA"/>
</dbReference>
<dbReference type="RefSeq" id="WP_090885962.1">
    <property type="nucleotide sequence ID" value="NZ_FOGG01000020.1"/>
</dbReference>
<protein>
    <recommendedName>
        <fullName evidence="3">Nucleoid-associated protein</fullName>
    </recommendedName>
</protein>
<evidence type="ECO:0000313" key="2">
    <source>
        <dbReference type="Proteomes" id="UP000199572"/>
    </source>
</evidence>
<dbReference type="STRING" id="390241.SAMN04488023_12011"/>
<dbReference type="Pfam" id="PF04245">
    <property type="entry name" value="NA37"/>
    <property type="match status" value="1"/>
</dbReference>
<sequence>MKFKEINISRLIIHKIIGKTKAHDAYSDSSDLIHTLDKDTKETLLTRIYDAVGKSNRFFETKLEYTESDSFWNLAKDLNELGAEAFVQATKDITEIAVDAHQAGTRPGGLLVIIDGVVDKNNAVMVIKAELQEALTLNGTAIQLIKELFLSPAKEFYKIGILIHSNKAKKGSSGFETFVYDDNFSPSKKDLASYFYRDFLGFSTSNNDKIQTNAFLVSFTDFVERNIKDFTSRKNLKIRIKADYRESSNKIVDPKSYAEFFDDDPSLRKKYDEQIVKKFPRSFTKDLFLVDDSLNKSTISITSDIKMSGPSDKIGNIDILDPNDEVKTSKLKMDIEDGQVTKIVVLRSDKKTFERDLE</sequence>
<dbReference type="AlphaFoldDB" id="A0A1H9SYG8"/>